<evidence type="ECO:0000313" key="2">
    <source>
        <dbReference type="Proteomes" id="UP000830375"/>
    </source>
</evidence>
<organism evidence="1 2">
    <name type="scientific">Labeo rohita</name>
    <name type="common">Indian major carp</name>
    <name type="synonym">Cyprinus rohita</name>
    <dbReference type="NCBI Taxonomy" id="84645"/>
    <lineage>
        <taxon>Eukaryota</taxon>
        <taxon>Metazoa</taxon>
        <taxon>Chordata</taxon>
        <taxon>Craniata</taxon>
        <taxon>Vertebrata</taxon>
        <taxon>Euteleostomi</taxon>
        <taxon>Actinopterygii</taxon>
        <taxon>Neopterygii</taxon>
        <taxon>Teleostei</taxon>
        <taxon>Ostariophysi</taxon>
        <taxon>Cypriniformes</taxon>
        <taxon>Cyprinidae</taxon>
        <taxon>Labeoninae</taxon>
        <taxon>Labeonini</taxon>
        <taxon>Labeo</taxon>
    </lineage>
</organism>
<protein>
    <submittedName>
        <fullName evidence="1">Cytochrome f</fullName>
    </submittedName>
</protein>
<comment type="caution">
    <text evidence="1">The sequence shown here is derived from an EMBL/GenBank/DDBJ whole genome shotgun (WGS) entry which is preliminary data.</text>
</comment>
<accession>A0ABQ8MFY9</accession>
<gene>
    <name evidence="1" type="ORF">H4Q32_007462</name>
</gene>
<dbReference type="EMBL" id="JACTAM010000008">
    <property type="protein sequence ID" value="KAI2661788.1"/>
    <property type="molecule type" value="Genomic_DNA"/>
</dbReference>
<dbReference type="Proteomes" id="UP000830375">
    <property type="component" value="Unassembled WGS sequence"/>
</dbReference>
<proteinExistence type="predicted"/>
<name>A0ABQ8MFY9_LABRO</name>
<sequence>MTFSSEEHKRRHLKNVCNQTDDKLWTKNRNIFFYVPLKKFTVLGLHKCESIFSFWGTIPLTVCKKEILKRIFCAKNAFVAVCSKMRDPCMVQML</sequence>
<evidence type="ECO:0000313" key="1">
    <source>
        <dbReference type="EMBL" id="KAI2661788.1"/>
    </source>
</evidence>
<keyword evidence="2" id="KW-1185">Reference proteome</keyword>
<reference evidence="1 2" key="1">
    <citation type="submission" date="2022-01" db="EMBL/GenBank/DDBJ databases">
        <title>A high-quality chromosome-level genome assembly of rohu carp, Labeo rohita.</title>
        <authorList>
            <person name="Arick M.A. II"/>
            <person name="Hsu C.-Y."/>
            <person name="Magbanua Z."/>
            <person name="Pechanova O."/>
            <person name="Grover C."/>
            <person name="Miller E."/>
            <person name="Thrash A."/>
            <person name="Ezzel L."/>
            <person name="Alam S."/>
            <person name="Benzie J."/>
            <person name="Hamilton M."/>
            <person name="Karsi A."/>
            <person name="Lawrence M.L."/>
            <person name="Peterson D.G."/>
        </authorList>
    </citation>
    <scope>NUCLEOTIDE SEQUENCE [LARGE SCALE GENOMIC DNA]</scope>
    <source>
        <strain evidence="2">BAU-BD-2019</strain>
        <tissue evidence="1">Blood</tissue>
    </source>
</reference>